<dbReference type="EMBL" id="LUEZ02000041">
    <property type="protein sequence ID" value="RDB25266.1"/>
    <property type="molecule type" value="Genomic_DNA"/>
</dbReference>
<keyword evidence="1" id="KW-0732">Signal</keyword>
<sequence>MKIGFILPYALALFVSTSVARPSIWESCGSDAVLLKESTFEHDGHVVKVATTSCPGFANLTSTTFATPSRVNKRAVSQCNLSLSACNVLCDSLLPQPTVLDCNTLTLSLLVQPNTFSSPPFTFTTFTMGTCLYGFANFDLVTYDVCPTALAIYGLKTSTQCVAGSPSTLTGFCTSLGLLNNNWVMEVVHS</sequence>
<gene>
    <name evidence="2" type="ORF">Hypma_007596</name>
</gene>
<accession>A0A369K2Y0</accession>
<reference evidence="2" key="1">
    <citation type="submission" date="2018-04" db="EMBL/GenBank/DDBJ databases">
        <title>Whole genome sequencing of Hypsizygus marmoreus.</title>
        <authorList>
            <person name="Choi I.-G."/>
            <person name="Min B."/>
            <person name="Kim J.-G."/>
            <person name="Kim S."/>
            <person name="Oh Y.-L."/>
            <person name="Kong W.-S."/>
            <person name="Park H."/>
            <person name="Jeong J."/>
            <person name="Song E.-S."/>
        </authorList>
    </citation>
    <scope>NUCLEOTIDE SEQUENCE [LARGE SCALE GENOMIC DNA]</scope>
    <source>
        <strain evidence="2">51987-8</strain>
    </source>
</reference>
<comment type="caution">
    <text evidence="2">The sequence shown here is derived from an EMBL/GenBank/DDBJ whole genome shotgun (WGS) entry which is preliminary data.</text>
</comment>
<evidence type="ECO:0008006" key="4">
    <source>
        <dbReference type="Google" id="ProtNLM"/>
    </source>
</evidence>
<evidence type="ECO:0000313" key="2">
    <source>
        <dbReference type="EMBL" id="RDB25266.1"/>
    </source>
</evidence>
<feature type="signal peptide" evidence="1">
    <location>
        <begin position="1"/>
        <end position="20"/>
    </location>
</feature>
<dbReference type="Proteomes" id="UP000076154">
    <property type="component" value="Unassembled WGS sequence"/>
</dbReference>
<proteinExistence type="predicted"/>
<name>A0A369K2Y0_HYPMA</name>
<evidence type="ECO:0000256" key="1">
    <source>
        <dbReference type="SAM" id="SignalP"/>
    </source>
</evidence>
<protein>
    <recommendedName>
        <fullName evidence="4">Cyanovirin-N domain-containing protein</fullName>
    </recommendedName>
</protein>
<organism evidence="2 3">
    <name type="scientific">Hypsizygus marmoreus</name>
    <name type="common">White beech mushroom</name>
    <name type="synonym">Agaricus marmoreus</name>
    <dbReference type="NCBI Taxonomy" id="39966"/>
    <lineage>
        <taxon>Eukaryota</taxon>
        <taxon>Fungi</taxon>
        <taxon>Dikarya</taxon>
        <taxon>Basidiomycota</taxon>
        <taxon>Agaricomycotina</taxon>
        <taxon>Agaricomycetes</taxon>
        <taxon>Agaricomycetidae</taxon>
        <taxon>Agaricales</taxon>
        <taxon>Tricholomatineae</taxon>
        <taxon>Lyophyllaceae</taxon>
        <taxon>Hypsizygus</taxon>
    </lineage>
</organism>
<dbReference type="AlphaFoldDB" id="A0A369K2Y0"/>
<dbReference type="OrthoDB" id="3174532at2759"/>
<keyword evidence="3" id="KW-1185">Reference proteome</keyword>
<dbReference type="InParanoid" id="A0A369K2Y0"/>
<evidence type="ECO:0000313" key="3">
    <source>
        <dbReference type="Proteomes" id="UP000076154"/>
    </source>
</evidence>
<feature type="chain" id="PRO_5017042485" description="Cyanovirin-N domain-containing protein" evidence="1">
    <location>
        <begin position="21"/>
        <end position="190"/>
    </location>
</feature>